<accession>A0A6A1VN46</accession>
<dbReference type="PROSITE" id="PS50275">
    <property type="entry name" value="SAC"/>
    <property type="match status" value="1"/>
</dbReference>
<feature type="compositionally biased region" description="Polar residues" evidence="1">
    <location>
        <begin position="883"/>
        <end position="909"/>
    </location>
</feature>
<keyword evidence="2" id="KW-0732">Signal</keyword>
<feature type="compositionally biased region" description="Low complexity" evidence="1">
    <location>
        <begin position="988"/>
        <end position="1004"/>
    </location>
</feature>
<dbReference type="InterPro" id="IPR001202">
    <property type="entry name" value="WW_dom"/>
</dbReference>
<gene>
    <name evidence="5" type="ORF">CJ030_MR5G000462</name>
</gene>
<feature type="chain" id="PRO_5025591239" evidence="2">
    <location>
        <begin position="16"/>
        <end position="1691"/>
    </location>
</feature>
<protein>
    <submittedName>
        <fullName evidence="5">Putative phosphoinositide phosphatase SAC9</fullName>
    </submittedName>
</protein>
<dbReference type="Pfam" id="PF24789">
    <property type="entry name" value="SAC9_GBDL_2nd"/>
    <property type="match status" value="1"/>
</dbReference>
<dbReference type="PANTHER" id="PTHR46817">
    <property type="entry name" value="PHOSPHOINOSITIDE PHOSPHATASE SAC9-RELATED"/>
    <property type="match status" value="1"/>
</dbReference>
<feature type="domain" description="SAC" evidence="4">
    <location>
        <begin position="154"/>
        <end position="529"/>
    </location>
</feature>
<sequence>MHDFLLSWCFAAVRSLRDASVVVITLDTGEVYIIASLFSRTDTQVIYVDPTTGALLYNGKQGVDVFKSEKEALDYITYGSRWLCKSITYARAILGYAALGNFGLLLVATKVTASIPNLPGGGCVYTVTESQWIKISLQNPQPQGKGEVKNVQELTELDIDGKHYFCETRDITRPFPSRMPLQKPDDEFVWNGWFSMPFKNIGLPQHCVTLLQGFAECRSFGSSGQLEGIVALIARRSRLHPGTRYLARGLNSCSSTGNEVECEQLVWVPKRVGQSLPFNTYVWRRGTIPIWWGAELKITAAEAEIYVSENNPYKGSAQYYQRLSKRYDARKLDVDVGESQNRKALVPIACINLLRSGEGKSEAILVRHFEESVNYIRSTGKLPYTRIHLINYDWHAYIKLKGEQQTIEGLWKLLKAPTMYIGISEGDYLPSRERIKDCRGEIIYTEDYEGAFCLRSHQNGVIRFNCADSLDRTNAASYFGSLQVFVEQCRRLGISLDSNLALGYQSMNNLGGYTAPLPPGWEKRSDAVTGKTYYIDHNTKTTTWMHPCPDKPWKRFDMTFEEFKRSTILSPVSQLADLFLLAGDIHATLYTGSKAMHSQILSIFNEDAGKFKQFSAAQNMKITLQRRYKNAVVDSSRQKQLEMFLGMRLFKHLPSVPLQPLNVCYRGLALMVLSRPSGFFLKPVSNFPLSDSGASLLSFKRKDLVWVCPEAADVVELFIYLGEPGHVCQLLLTVSHNADDSTYPATVDVRTGRYLDGLKLVVEGASIPQCVSGTNLIIPLPGCISAEDMAVTGAGASRHAQDTPTVSLLYDFEEVEGELDFLTRVVAVTFYPAARGGKSTVTLGEVEILGVSLPWKDLFTNEGAGKGLKELAKRSQKEANPFLSGSDSNPFLGTSTKENTPQSVQQSTSSNLWADLLTGEDTSSEPIYEPVRENVGNEGSDLLDFLDQVVVGAQNDPVHSASQDLQPSESSSQQYLTCLTSLAGPNMSLESQESGHQGQSSGRSIESLKLGGTGPCVAFSYKEGRKLDFIEAMKLEIERLRLNLSAAERDRALLSVGTDPATINPNLLLDELYIGRLCGVANNLALLGQASLEDKITAVIGLDPTDDNVIDFWNIAGIRETCSGGMCEVCAETKTGICTTAMGSSAGGSQSFFLCSQCGRKICKVCCAGRGALLLQGHNSKEISNYNGVSSQSGLSRSCQVDVSANRSEALDDVICKRCCQDIVLDALFVDYVRVLVSLRKSARADSAAHKALNQVVGSSLRDCLSEGNQPSDYQQAVKILKNLLNGEQSLAEFPFASFLHSVETAADSAPFLSLLTPLDSGSRHSYWKAPPSVTCVEFAVVLGTLSDVSGVILLVSPCGYSAADAPLVQIWASNKIHKEERSCMGKWDVQSLIKSSSEFYGPENLGREDKVPRHVKLTFRNTVRCRIIWMTLRLQRPGSSSVNFQTDFNLLSLDENPFAQVNRRASFGGSGESDPCLHAKRIMVVGSSVEKEMGLTSPQGPDQMNVKSGMESSPQFGRFKVPIEAERLMDNDLVLEQYLSPASPMLAGFRLDTFTAIKPRVTHSPSSDSPLQNTSVTFLEDRHISPAVLYIQVSFLKEPCSMVTIAEFRLPEAKAGTAMYFDFPKPIQTRRISFRLVGDVAAFADDPTEQDDSGLRASPLAYGLSLTNRIKLYYYADPYELGKWASLSAI</sequence>
<dbReference type="InterPro" id="IPR057555">
    <property type="entry name" value="SAC9_GBDL_1st"/>
</dbReference>
<evidence type="ECO:0000259" key="4">
    <source>
        <dbReference type="PROSITE" id="PS50275"/>
    </source>
</evidence>
<dbReference type="PROSITE" id="PS01159">
    <property type="entry name" value="WW_DOMAIN_1"/>
    <property type="match status" value="1"/>
</dbReference>
<evidence type="ECO:0000313" key="6">
    <source>
        <dbReference type="Proteomes" id="UP000516437"/>
    </source>
</evidence>
<proteinExistence type="predicted"/>
<dbReference type="InterPro" id="IPR002013">
    <property type="entry name" value="SAC_dom"/>
</dbReference>
<dbReference type="PROSITE" id="PS50020">
    <property type="entry name" value="WW_DOMAIN_2"/>
    <property type="match status" value="1"/>
</dbReference>
<dbReference type="Pfam" id="PF24791">
    <property type="entry name" value="SAC9_C8D"/>
    <property type="match status" value="1"/>
</dbReference>
<dbReference type="SMART" id="SM00456">
    <property type="entry name" value="WW"/>
    <property type="match status" value="1"/>
</dbReference>
<keyword evidence="6" id="KW-1185">Reference proteome</keyword>
<dbReference type="SMR" id="A0A6A1VN46"/>
<feature type="region of interest" description="Disordered" evidence="1">
    <location>
        <begin position="870"/>
        <end position="909"/>
    </location>
</feature>
<dbReference type="InterPro" id="IPR057554">
    <property type="entry name" value="SAC9_C"/>
</dbReference>
<dbReference type="Pfam" id="PF24765">
    <property type="entry name" value="SAC9_C"/>
    <property type="match status" value="1"/>
</dbReference>
<dbReference type="Proteomes" id="UP000516437">
    <property type="component" value="Chromosome 5"/>
</dbReference>
<dbReference type="InterPro" id="IPR057557">
    <property type="entry name" value="SAC9_C8D"/>
</dbReference>
<dbReference type="PANTHER" id="PTHR46817:SF1">
    <property type="entry name" value="SAC DOMAIN-CONTAINING PROTEIN"/>
    <property type="match status" value="1"/>
</dbReference>
<dbReference type="GO" id="GO:0016791">
    <property type="term" value="F:phosphatase activity"/>
    <property type="evidence" value="ECO:0007669"/>
    <property type="project" value="InterPro"/>
</dbReference>
<dbReference type="Pfam" id="PF02383">
    <property type="entry name" value="Syja_N"/>
    <property type="match status" value="1"/>
</dbReference>
<reference evidence="5 6" key="1">
    <citation type="journal article" date="2019" name="Plant Biotechnol. J.">
        <title>The red bayberry genome and genetic basis of sex determination.</title>
        <authorList>
            <person name="Jia H.M."/>
            <person name="Jia H.J."/>
            <person name="Cai Q.L."/>
            <person name="Wang Y."/>
            <person name="Zhao H.B."/>
            <person name="Yang W.F."/>
            <person name="Wang G.Y."/>
            <person name="Li Y.H."/>
            <person name="Zhan D.L."/>
            <person name="Shen Y.T."/>
            <person name="Niu Q.F."/>
            <person name="Chang L."/>
            <person name="Qiu J."/>
            <person name="Zhao L."/>
            <person name="Xie H.B."/>
            <person name="Fu W.Y."/>
            <person name="Jin J."/>
            <person name="Li X.W."/>
            <person name="Jiao Y."/>
            <person name="Zhou C.C."/>
            <person name="Tu T."/>
            <person name="Chai C.Y."/>
            <person name="Gao J.L."/>
            <person name="Fan L.J."/>
            <person name="van de Weg E."/>
            <person name="Wang J.Y."/>
            <person name="Gao Z.S."/>
        </authorList>
    </citation>
    <scope>NUCLEOTIDE SEQUENCE [LARGE SCALE GENOMIC DNA]</scope>
    <source>
        <tissue evidence="5">Leaves</tissue>
    </source>
</reference>
<dbReference type="Gene3D" id="2.20.70.10">
    <property type="match status" value="1"/>
</dbReference>
<feature type="domain" description="WW" evidence="3">
    <location>
        <begin position="515"/>
        <end position="549"/>
    </location>
</feature>
<dbReference type="CDD" id="cd00201">
    <property type="entry name" value="WW"/>
    <property type="match status" value="1"/>
</dbReference>
<feature type="region of interest" description="Disordered" evidence="1">
    <location>
        <begin position="986"/>
        <end position="1007"/>
    </location>
</feature>
<dbReference type="OrthoDB" id="405996at2759"/>
<dbReference type="Pfam" id="PF24790">
    <property type="entry name" value="SAC9_GBDL_1st"/>
    <property type="match status" value="1"/>
</dbReference>
<dbReference type="SUPFAM" id="SSF51045">
    <property type="entry name" value="WW domain"/>
    <property type="match status" value="1"/>
</dbReference>
<dbReference type="EMBL" id="RXIC02000023">
    <property type="protein sequence ID" value="KAB1214319.1"/>
    <property type="molecule type" value="Genomic_DNA"/>
</dbReference>
<evidence type="ECO:0000256" key="2">
    <source>
        <dbReference type="SAM" id="SignalP"/>
    </source>
</evidence>
<evidence type="ECO:0000259" key="3">
    <source>
        <dbReference type="PROSITE" id="PS50020"/>
    </source>
</evidence>
<comment type="caution">
    <text evidence="5">The sequence shown here is derived from an EMBL/GenBank/DDBJ whole genome shotgun (WGS) entry which is preliminary data.</text>
</comment>
<dbReference type="Pfam" id="PF00397">
    <property type="entry name" value="WW"/>
    <property type="match status" value="1"/>
</dbReference>
<name>A0A6A1VN46_9ROSI</name>
<feature type="signal peptide" evidence="2">
    <location>
        <begin position="1"/>
        <end position="15"/>
    </location>
</feature>
<dbReference type="InterPro" id="IPR036020">
    <property type="entry name" value="WW_dom_sf"/>
</dbReference>
<dbReference type="InterPro" id="IPR057553">
    <property type="entry name" value="SAC9_GBDL_2nd"/>
</dbReference>
<evidence type="ECO:0000313" key="5">
    <source>
        <dbReference type="EMBL" id="KAB1214319.1"/>
    </source>
</evidence>
<evidence type="ECO:0000256" key="1">
    <source>
        <dbReference type="SAM" id="MobiDB-lite"/>
    </source>
</evidence>
<organism evidence="5 6">
    <name type="scientific">Morella rubra</name>
    <name type="common">Chinese bayberry</name>
    <dbReference type="NCBI Taxonomy" id="262757"/>
    <lineage>
        <taxon>Eukaryota</taxon>
        <taxon>Viridiplantae</taxon>
        <taxon>Streptophyta</taxon>
        <taxon>Embryophyta</taxon>
        <taxon>Tracheophyta</taxon>
        <taxon>Spermatophyta</taxon>
        <taxon>Magnoliopsida</taxon>
        <taxon>eudicotyledons</taxon>
        <taxon>Gunneridae</taxon>
        <taxon>Pentapetalae</taxon>
        <taxon>rosids</taxon>
        <taxon>fabids</taxon>
        <taxon>Fagales</taxon>
        <taxon>Myricaceae</taxon>
        <taxon>Morella</taxon>
    </lineage>
</organism>